<name>D2VUM6_NAEGR</name>
<keyword evidence="1" id="KW-0479">Metal-binding</keyword>
<dbReference type="SUPFAM" id="SSF57850">
    <property type="entry name" value="RING/U-box"/>
    <property type="match status" value="2"/>
</dbReference>
<evidence type="ECO:0000313" key="4">
    <source>
        <dbReference type="EMBL" id="EFC39536.1"/>
    </source>
</evidence>
<dbReference type="Pfam" id="PF13639">
    <property type="entry name" value="zf-RING_2"/>
    <property type="match status" value="2"/>
</dbReference>
<dbReference type="GeneID" id="8854132"/>
<keyword evidence="1" id="KW-0863">Zinc-finger</keyword>
<dbReference type="InterPro" id="IPR013083">
    <property type="entry name" value="Znf_RING/FYVE/PHD"/>
</dbReference>
<sequence>MSLVSGNTTKKQTSLPFSNTSTSSTNKPYLQNEKLWTAVAFQQEFTESLNNHGLLGKKKKFEQDPTKRKPTLSQKMGLKEPPPKKLTDSQWNNVERNLVTNRLSHLEDGCPICFESFAFNDIVCITNCGHVYHQNCLQSFERCNIWRKRSCPMCRLEDYQRKETKLHLSLLKNTCALMVQSLCRGNVMRKIYRRLYFAKYPDRHEKYCVSKLSSINERLESRVIQDEKNVDDFLKRIDEQVKQSLLILNMQEDQWNKVESKALGREEKDEECPICLCAFKGRKCTITSCGHIFHEKCLSSFEKFIESKNQKCPVCRQIYVKKPISFDE</sequence>
<dbReference type="CDD" id="cd16471">
    <property type="entry name" value="RING-H2_RNF32"/>
    <property type="match status" value="1"/>
</dbReference>
<dbReference type="GO" id="GO:0008270">
    <property type="term" value="F:zinc ion binding"/>
    <property type="evidence" value="ECO:0007669"/>
    <property type="project" value="UniProtKB-KW"/>
</dbReference>
<dbReference type="RefSeq" id="XP_002672280.1">
    <property type="nucleotide sequence ID" value="XM_002672234.1"/>
</dbReference>
<feature type="compositionally biased region" description="Basic and acidic residues" evidence="2">
    <location>
        <begin position="77"/>
        <end position="87"/>
    </location>
</feature>
<keyword evidence="5" id="KW-1185">Reference proteome</keyword>
<keyword evidence="1" id="KW-0862">Zinc</keyword>
<evidence type="ECO:0000313" key="5">
    <source>
        <dbReference type="Proteomes" id="UP000006671"/>
    </source>
</evidence>
<dbReference type="InterPro" id="IPR042862">
    <property type="entry name" value="RNF32"/>
</dbReference>
<dbReference type="InParanoid" id="D2VUM6"/>
<accession>D2VUM6</accession>
<dbReference type="Proteomes" id="UP000006671">
    <property type="component" value="Unassembled WGS sequence"/>
</dbReference>
<protein>
    <recommendedName>
        <fullName evidence="3">RING-type domain-containing protein</fullName>
    </recommendedName>
</protein>
<dbReference type="KEGG" id="ngr:NAEGRDRAFT_72718"/>
<dbReference type="OrthoDB" id="8062037at2759"/>
<dbReference type="VEuPathDB" id="AmoebaDB:NAEGRDRAFT_72718"/>
<dbReference type="STRING" id="5762.D2VUM6"/>
<feature type="domain" description="RING-type" evidence="3">
    <location>
        <begin position="110"/>
        <end position="155"/>
    </location>
</feature>
<dbReference type="AlphaFoldDB" id="D2VUM6"/>
<dbReference type="EMBL" id="GG738899">
    <property type="protein sequence ID" value="EFC39536.1"/>
    <property type="molecule type" value="Genomic_DNA"/>
</dbReference>
<feature type="domain" description="RING-type" evidence="3">
    <location>
        <begin position="272"/>
        <end position="316"/>
    </location>
</feature>
<evidence type="ECO:0000256" key="2">
    <source>
        <dbReference type="SAM" id="MobiDB-lite"/>
    </source>
</evidence>
<reference evidence="4 5" key="1">
    <citation type="journal article" date="2010" name="Cell">
        <title>The genome of Naegleria gruberi illuminates early eukaryotic versatility.</title>
        <authorList>
            <person name="Fritz-Laylin L.K."/>
            <person name="Prochnik S.E."/>
            <person name="Ginger M.L."/>
            <person name="Dacks J.B."/>
            <person name="Carpenter M.L."/>
            <person name="Field M.C."/>
            <person name="Kuo A."/>
            <person name="Paredez A."/>
            <person name="Chapman J."/>
            <person name="Pham J."/>
            <person name="Shu S."/>
            <person name="Neupane R."/>
            <person name="Cipriano M."/>
            <person name="Mancuso J."/>
            <person name="Tu H."/>
            <person name="Salamov A."/>
            <person name="Lindquist E."/>
            <person name="Shapiro H."/>
            <person name="Lucas S."/>
            <person name="Grigoriev I.V."/>
            <person name="Cande W.Z."/>
            <person name="Fulton C."/>
            <person name="Rokhsar D.S."/>
            <person name="Dawson S.C."/>
        </authorList>
    </citation>
    <scope>NUCLEOTIDE SEQUENCE [LARGE SCALE GENOMIC DNA]</scope>
    <source>
        <strain evidence="4 5">NEG-M</strain>
    </source>
</reference>
<evidence type="ECO:0000259" key="3">
    <source>
        <dbReference type="PROSITE" id="PS50089"/>
    </source>
</evidence>
<proteinExistence type="predicted"/>
<dbReference type="PROSITE" id="PS50089">
    <property type="entry name" value="ZF_RING_2"/>
    <property type="match status" value="2"/>
</dbReference>
<gene>
    <name evidence="4" type="ORF">NAEGRDRAFT_72718</name>
</gene>
<dbReference type="InterPro" id="IPR001841">
    <property type="entry name" value="Znf_RING"/>
</dbReference>
<feature type="region of interest" description="Disordered" evidence="2">
    <location>
        <begin position="56"/>
        <end position="89"/>
    </location>
</feature>
<dbReference type="PANTHER" id="PTHR14991:SF0">
    <property type="entry name" value="RING FINGER PROTEIN 32"/>
    <property type="match status" value="1"/>
</dbReference>
<dbReference type="OMA" id="PQENDWD"/>
<organism evidence="5">
    <name type="scientific">Naegleria gruberi</name>
    <name type="common">Amoeba</name>
    <dbReference type="NCBI Taxonomy" id="5762"/>
    <lineage>
        <taxon>Eukaryota</taxon>
        <taxon>Discoba</taxon>
        <taxon>Heterolobosea</taxon>
        <taxon>Tetramitia</taxon>
        <taxon>Eutetramitia</taxon>
        <taxon>Vahlkampfiidae</taxon>
        <taxon>Naegleria</taxon>
    </lineage>
</organism>
<dbReference type="PANTHER" id="PTHR14991">
    <property type="entry name" value="RING FINGER PROTEIN 32"/>
    <property type="match status" value="1"/>
</dbReference>
<dbReference type="PROSITE" id="PS50096">
    <property type="entry name" value="IQ"/>
    <property type="match status" value="1"/>
</dbReference>
<dbReference type="SMART" id="SM00184">
    <property type="entry name" value="RING"/>
    <property type="match status" value="2"/>
</dbReference>
<evidence type="ECO:0000256" key="1">
    <source>
        <dbReference type="PROSITE-ProRule" id="PRU00175"/>
    </source>
</evidence>
<dbReference type="eggNOG" id="KOG0800">
    <property type="taxonomic scope" value="Eukaryota"/>
</dbReference>
<feature type="region of interest" description="Disordered" evidence="2">
    <location>
        <begin position="1"/>
        <end position="26"/>
    </location>
</feature>
<dbReference type="Gene3D" id="3.30.40.10">
    <property type="entry name" value="Zinc/RING finger domain, C3HC4 (zinc finger)"/>
    <property type="match status" value="2"/>
</dbReference>